<feature type="binding site" evidence="22">
    <location>
        <position position="470"/>
    </location>
    <ligand>
        <name>Mn(2+)</name>
        <dbReference type="ChEBI" id="CHEBI:29035"/>
    </ligand>
</feature>
<evidence type="ECO:0000256" key="18">
    <source>
        <dbReference type="ARBA" id="ARBA00023211"/>
    </source>
</evidence>
<feature type="binding site" evidence="22">
    <location>
        <position position="494"/>
    </location>
    <ligand>
        <name>Mn(2+)</name>
        <dbReference type="ChEBI" id="CHEBI:29035"/>
    </ligand>
</feature>
<dbReference type="Proteomes" id="UP000015105">
    <property type="component" value="Chromosome 5D"/>
</dbReference>
<feature type="compositionally biased region" description="Basic residues" evidence="23">
    <location>
        <begin position="75"/>
        <end position="94"/>
    </location>
</feature>
<evidence type="ECO:0000256" key="6">
    <source>
        <dbReference type="ARBA" id="ARBA00012539"/>
    </source>
</evidence>
<dbReference type="SUPFAM" id="SSF53448">
    <property type="entry name" value="Nucleotide-diphospho-sugar transferases"/>
    <property type="match status" value="1"/>
</dbReference>
<evidence type="ECO:0000256" key="10">
    <source>
        <dbReference type="ARBA" id="ARBA00022692"/>
    </source>
</evidence>
<feature type="compositionally biased region" description="Basic residues" evidence="23">
    <location>
        <begin position="17"/>
        <end position="30"/>
    </location>
</feature>
<keyword evidence="11" id="KW-0479">Metal-binding</keyword>
<evidence type="ECO:0000256" key="3">
    <source>
        <dbReference type="ARBA" id="ARBA00004651"/>
    </source>
</evidence>
<organism evidence="24 25">
    <name type="scientific">Aegilops tauschii subsp. strangulata</name>
    <name type="common">Goatgrass</name>
    <dbReference type="NCBI Taxonomy" id="200361"/>
    <lineage>
        <taxon>Eukaryota</taxon>
        <taxon>Viridiplantae</taxon>
        <taxon>Streptophyta</taxon>
        <taxon>Embryophyta</taxon>
        <taxon>Tracheophyta</taxon>
        <taxon>Spermatophyta</taxon>
        <taxon>Magnoliopsida</taxon>
        <taxon>Liliopsida</taxon>
        <taxon>Poales</taxon>
        <taxon>Poaceae</taxon>
        <taxon>BOP clade</taxon>
        <taxon>Pooideae</taxon>
        <taxon>Triticodae</taxon>
        <taxon>Triticeae</taxon>
        <taxon>Triticinae</taxon>
        <taxon>Aegilops</taxon>
    </lineage>
</organism>
<comment type="cofactor">
    <cofactor evidence="2">
        <name>Zn(2+)</name>
        <dbReference type="ChEBI" id="CHEBI:29105"/>
    </cofactor>
</comment>
<comment type="cofactor">
    <cofactor evidence="1">
        <name>Mn(2+)</name>
        <dbReference type="ChEBI" id="CHEBI:29035"/>
    </cofactor>
</comment>
<evidence type="ECO:0000313" key="24">
    <source>
        <dbReference type="EnsemblPlants" id="AET5Gv20537200.6"/>
    </source>
</evidence>
<keyword evidence="25" id="KW-1185">Reference proteome</keyword>
<evidence type="ECO:0000256" key="13">
    <source>
        <dbReference type="ARBA" id="ARBA00022833"/>
    </source>
</evidence>
<evidence type="ECO:0000256" key="15">
    <source>
        <dbReference type="ARBA" id="ARBA00022989"/>
    </source>
</evidence>
<keyword evidence="12" id="KW-0863">Zinc-finger</keyword>
<dbReference type="EC" id="2.4.1.12" evidence="6"/>
<evidence type="ECO:0000256" key="11">
    <source>
        <dbReference type="ARBA" id="ARBA00022723"/>
    </source>
</evidence>
<reference evidence="24" key="3">
    <citation type="journal article" date="2017" name="Nature">
        <title>Genome sequence of the progenitor of the wheat D genome Aegilops tauschii.</title>
        <authorList>
            <person name="Luo M.C."/>
            <person name="Gu Y.Q."/>
            <person name="Puiu D."/>
            <person name="Wang H."/>
            <person name="Twardziok S.O."/>
            <person name="Deal K.R."/>
            <person name="Huo N."/>
            <person name="Zhu T."/>
            <person name="Wang L."/>
            <person name="Wang Y."/>
            <person name="McGuire P.E."/>
            <person name="Liu S."/>
            <person name="Long H."/>
            <person name="Ramasamy R.K."/>
            <person name="Rodriguez J.C."/>
            <person name="Van S.L."/>
            <person name="Yuan L."/>
            <person name="Wang Z."/>
            <person name="Xia Z."/>
            <person name="Xiao L."/>
            <person name="Anderson O.D."/>
            <person name="Ouyang S."/>
            <person name="Liang Y."/>
            <person name="Zimin A.V."/>
            <person name="Pertea G."/>
            <person name="Qi P."/>
            <person name="Bennetzen J.L."/>
            <person name="Dai X."/>
            <person name="Dawson M.W."/>
            <person name="Muller H.G."/>
            <person name="Kugler K."/>
            <person name="Rivarola-Duarte L."/>
            <person name="Spannagl M."/>
            <person name="Mayer K.F.X."/>
            <person name="Lu F.H."/>
            <person name="Bevan M.W."/>
            <person name="Leroy P."/>
            <person name="Li P."/>
            <person name="You F.M."/>
            <person name="Sun Q."/>
            <person name="Liu Z."/>
            <person name="Lyons E."/>
            <person name="Wicker T."/>
            <person name="Salzberg S.L."/>
            <person name="Devos K.M."/>
            <person name="Dvorak J."/>
        </authorList>
    </citation>
    <scope>NUCLEOTIDE SEQUENCE [LARGE SCALE GENOMIC DNA]</scope>
    <source>
        <strain evidence="24">cv. AL8/78</strain>
    </source>
</reference>
<evidence type="ECO:0000256" key="22">
    <source>
        <dbReference type="PIRSR" id="PIRSR605150-3"/>
    </source>
</evidence>
<dbReference type="PANTHER" id="PTHR13301">
    <property type="entry name" value="X-BOX TRANSCRIPTION FACTOR-RELATED"/>
    <property type="match status" value="1"/>
</dbReference>
<keyword evidence="16" id="KW-0175">Coiled coil</keyword>
<dbReference type="GO" id="GO:0030244">
    <property type="term" value="P:cellulose biosynthetic process"/>
    <property type="evidence" value="ECO:0007669"/>
    <property type="project" value="UniProtKB-KW"/>
</dbReference>
<reference evidence="24" key="5">
    <citation type="journal article" date="2021" name="G3 (Bethesda)">
        <title>Aegilops tauschii genome assembly Aet v5.0 features greater sequence contiguity and improved annotation.</title>
        <authorList>
            <person name="Wang L."/>
            <person name="Zhu T."/>
            <person name="Rodriguez J.C."/>
            <person name="Deal K.R."/>
            <person name="Dubcovsky J."/>
            <person name="McGuire P.E."/>
            <person name="Lux T."/>
            <person name="Spannagl M."/>
            <person name="Mayer K.F.X."/>
            <person name="Baldrich P."/>
            <person name="Meyers B.C."/>
            <person name="Huo N."/>
            <person name="Gu Y.Q."/>
            <person name="Zhou H."/>
            <person name="Devos K.M."/>
            <person name="Bennetzen J.L."/>
            <person name="Unver T."/>
            <person name="Budak H."/>
            <person name="Gulick P.J."/>
            <person name="Galiba G."/>
            <person name="Kalapos B."/>
            <person name="Nelson D.R."/>
            <person name="Li P."/>
            <person name="You F.M."/>
            <person name="Luo M.C."/>
            <person name="Dvorak J."/>
        </authorList>
    </citation>
    <scope>NUCLEOTIDE SEQUENCE [LARGE SCALE GENOMIC DNA]</scope>
    <source>
        <strain evidence="24">cv. AL8/78</strain>
    </source>
</reference>
<dbReference type="Gramene" id="AET5Gv20537200.6">
    <property type="protein sequence ID" value="AET5Gv20537200.6"/>
    <property type="gene ID" value="AET5Gv20537200"/>
</dbReference>
<dbReference type="GO" id="GO:0016760">
    <property type="term" value="F:cellulose synthase (UDP-forming) activity"/>
    <property type="evidence" value="ECO:0007669"/>
    <property type="project" value="UniProtKB-EC"/>
</dbReference>
<evidence type="ECO:0000313" key="25">
    <source>
        <dbReference type="Proteomes" id="UP000015105"/>
    </source>
</evidence>
<dbReference type="FunFam" id="3.90.550.10:FF:000009">
    <property type="entry name" value="Cellulose synthase"/>
    <property type="match status" value="1"/>
</dbReference>
<keyword evidence="15" id="KW-1133">Transmembrane helix</keyword>
<keyword evidence="18" id="KW-0464">Manganese</keyword>
<evidence type="ECO:0000256" key="5">
    <source>
        <dbReference type="ARBA" id="ARBA00007548"/>
    </source>
</evidence>
<dbReference type="Gene3D" id="3.90.550.10">
    <property type="entry name" value="Spore Coat Polysaccharide Biosynthesis Protein SpsA, Chain A"/>
    <property type="match status" value="1"/>
</dbReference>
<evidence type="ECO:0000256" key="1">
    <source>
        <dbReference type="ARBA" id="ARBA00001936"/>
    </source>
</evidence>
<feature type="binding site" evidence="21">
    <location>
        <position position="328"/>
    </location>
    <ligand>
        <name>UDP-alpha-D-glucose</name>
        <dbReference type="ChEBI" id="CHEBI:58885"/>
    </ligand>
</feature>
<proteinExistence type="inferred from homology"/>
<comment type="pathway">
    <text evidence="4">Glycan metabolism; plant cellulose biosynthesis.</text>
</comment>
<reference evidence="25" key="2">
    <citation type="journal article" date="2017" name="Nat. Plants">
        <title>The Aegilops tauschii genome reveals multiple impacts of transposons.</title>
        <authorList>
            <person name="Zhao G."/>
            <person name="Zou C."/>
            <person name="Li K."/>
            <person name="Wang K."/>
            <person name="Li T."/>
            <person name="Gao L."/>
            <person name="Zhang X."/>
            <person name="Wang H."/>
            <person name="Yang Z."/>
            <person name="Liu X."/>
            <person name="Jiang W."/>
            <person name="Mao L."/>
            <person name="Kong X."/>
            <person name="Jiao Y."/>
            <person name="Jia J."/>
        </authorList>
    </citation>
    <scope>NUCLEOTIDE SEQUENCE [LARGE SCALE GENOMIC DNA]</scope>
    <source>
        <strain evidence="25">cv. AL8/78</strain>
    </source>
</reference>
<evidence type="ECO:0000256" key="4">
    <source>
        <dbReference type="ARBA" id="ARBA00004768"/>
    </source>
</evidence>
<keyword evidence="17" id="KW-0472">Membrane</keyword>
<dbReference type="AlphaFoldDB" id="A0A453KWN6"/>
<evidence type="ECO:0000256" key="20">
    <source>
        <dbReference type="ARBA" id="ARBA00048682"/>
    </source>
</evidence>
<evidence type="ECO:0000256" key="8">
    <source>
        <dbReference type="ARBA" id="ARBA00022676"/>
    </source>
</evidence>
<sequence>RGPQAGAGAERAGVRDMRRRGGPHGGRRPLRGLQRVRLPGVPPLLRVRAPGGHPELPPVQDPLQAPQGEPQGGGRRGRGGHRRPRARVQHRRRQAAAAAWRAAEQPHHRGHVSGEFPMSAGYGHGDFSSSMHKRIHPYPMSEPGSAKWGDEKKEVSWKERMDDWKSKQGIYGAADPDDMDADVPLNDEARQPLSRKVSIASSKVNPYRMVIILRLFVLCVFLRYRILNPVPEAIPLWLTSIVCEIWFAVSWILDQFPKWYPIDRETYLDRLSLRYEREGEPSMLSPVDLFVSTVDPLKEPPLVTANTVLSILAVDYPVDKVSCYVSDDGASMLSFESLSETAEFARKWVPFCKKFNIEPRAPEFYFSRKVDYLKDKVQPTFVQERRAMKREYEEFKVRINALVSKAQKVPEEGWIMKDGTPWPGNNTRDHPGMIQVFLGHSGGLDTEGNELPRLVYVSREKRPGFQHHKKAGAMNRQIRVSAVLTNAPFMLNLDCDHYINNSKAIRESMCFLMDPQVGRKVCYVQFPQRFDGIDAHDRYANRNTVFFDINMKGLDGIQGPVYVGTGCVFRRQALYGYNPPSGPKRPKMVTCDCCPCFGRKKRKGGKDGLPEGVADGGKFQGKRTLNIWVSVQSLSTGW</sequence>
<evidence type="ECO:0000256" key="23">
    <source>
        <dbReference type="SAM" id="MobiDB-lite"/>
    </source>
</evidence>
<evidence type="ECO:0000256" key="14">
    <source>
        <dbReference type="ARBA" id="ARBA00022916"/>
    </source>
</evidence>
<evidence type="ECO:0000256" key="2">
    <source>
        <dbReference type="ARBA" id="ARBA00001947"/>
    </source>
</evidence>
<evidence type="ECO:0000256" key="9">
    <source>
        <dbReference type="ARBA" id="ARBA00022679"/>
    </source>
</evidence>
<evidence type="ECO:0000256" key="12">
    <source>
        <dbReference type="ARBA" id="ARBA00022771"/>
    </source>
</evidence>
<comment type="similarity">
    <text evidence="5">Belongs to the glycosyltransferase 2 family. Plant cellulose synthase subfamily.</text>
</comment>
<evidence type="ECO:0000256" key="16">
    <source>
        <dbReference type="ARBA" id="ARBA00023054"/>
    </source>
</evidence>
<comment type="subcellular location">
    <subcellularLocation>
        <location evidence="3">Cell membrane</location>
        <topology evidence="3">Multi-pass membrane protein</topology>
    </subcellularLocation>
</comment>
<dbReference type="GO" id="GO:0005886">
    <property type="term" value="C:plasma membrane"/>
    <property type="evidence" value="ECO:0007669"/>
    <property type="project" value="UniProtKB-SubCell"/>
</dbReference>
<evidence type="ECO:0000256" key="21">
    <source>
        <dbReference type="PIRSR" id="PIRSR605150-2"/>
    </source>
</evidence>
<dbReference type="EnsemblPlants" id="AET5Gv20537200.6">
    <property type="protein sequence ID" value="AET5Gv20537200.6"/>
    <property type="gene ID" value="AET5Gv20537200"/>
</dbReference>
<keyword evidence="19" id="KW-0961">Cell wall biogenesis/degradation</keyword>
<reference evidence="25" key="1">
    <citation type="journal article" date="2014" name="Science">
        <title>Ancient hybridizations among the ancestral genomes of bread wheat.</title>
        <authorList>
            <consortium name="International Wheat Genome Sequencing Consortium,"/>
            <person name="Marcussen T."/>
            <person name="Sandve S.R."/>
            <person name="Heier L."/>
            <person name="Spannagl M."/>
            <person name="Pfeifer M."/>
            <person name="Jakobsen K.S."/>
            <person name="Wulff B.B."/>
            <person name="Steuernagel B."/>
            <person name="Mayer K.F."/>
            <person name="Olsen O.A."/>
        </authorList>
    </citation>
    <scope>NUCLEOTIDE SEQUENCE [LARGE SCALE GENOMIC DNA]</scope>
    <source>
        <strain evidence="25">cv. AL8/78</strain>
    </source>
</reference>
<dbReference type="GO" id="GO:0071555">
    <property type="term" value="P:cell wall organization"/>
    <property type="evidence" value="ECO:0007669"/>
    <property type="project" value="UniProtKB-KW"/>
</dbReference>
<dbReference type="GO" id="GO:0008270">
    <property type="term" value="F:zinc ion binding"/>
    <property type="evidence" value="ECO:0007669"/>
    <property type="project" value="UniProtKB-KW"/>
</dbReference>
<feature type="binding site" evidence="21">
    <location>
        <position position="298"/>
    </location>
    <ligand>
        <name>UDP-alpha-D-glucose</name>
        <dbReference type="ChEBI" id="CHEBI:58885"/>
    </ligand>
</feature>
<dbReference type="InterPro" id="IPR029044">
    <property type="entry name" value="Nucleotide-diphossugar_trans"/>
</dbReference>
<dbReference type="Pfam" id="PF03552">
    <property type="entry name" value="Cellulose_synt"/>
    <property type="match status" value="1"/>
</dbReference>
<keyword evidence="9" id="KW-0808">Transferase</keyword>
<feature type="binding site" evidence="21">
    <location>
        <position position="469"/>
    </location>
    <ligand>
        <name>UDP-alpha-D-glucose</name>
        <dbReference type="ChEBI" id="CHEBI:58885"/>
    </ligand>
</feature>
<keyword evidence="13" id="KW-0862">Zinc</keyword>
<dbReference type="GO" id="GO:0009834">
    <property type="term" value="P:plant-type secondary cell wall biogenesis"/>
    <property type="evidence" value="ECO:0007669"/>
    <property type="project" value="UniProtKB-ARBA"/>
</dbReference>
<comment type="catalytic activity">
    <reaction evidence="20">
        <text>[(1-&gt;4)-beta-D-glucosyl](n) + UDP-alpha-D-glucose = [(1-&gt;4)-beta-D-glucosyl](n+1) + UDP + H(+)</text>
        <dbReference type="Rhea" id="RHEA:19929"/>
        <dbReference type="Rhea" id="RHEA-COMP:10033"/>
        <dbReference type="Rhea" id="RHEA-COMP:10034"/>
        <dbReference type="ChEBI" id="CHEBI:15378"/>
        <dbReference type="ChEBI" id="CHEBI:18246"/>
        <dbReference type="ChEBI" id="CHEBI:58223"/>
        <dbReference type="ChEBI" id="CHEBI:58885"/>
        <dbReference type="EC" id="2.4.1.12"/>
    </reaction>
</comment>
<feature type="binding site" evidence="21">
    <location>
        <position position="292"/>
    </location>
    <ligand>
        <name>UDP-alpha-D-glucose</name>
        <dbReference type="ChEBI" id="CHEBI:58885"/>
    </ligand>
</feature>
<name>A0A453KWN6_AEGTS</name>
<keyword evidence="7" id="KW-1003">Cell membrane</keyword>
<feature type="binding site" evidence="21">
    <location>
        <position position="299"/>
    </location>
    <ligand>
        <name>UDP-alpha-D-glucose</name>
        <dbReference type="ChEBI" id="CHEBI:58885"/>
    </ligand>
</feature>
<accession>A0A453KWN6</accession>
<dbReference type="InterPro" id="IPR005150">
    <property type="entry name" value="Cellulose_synth"/>
</dbReference>
<protein>
    <recommendedName>
        <fullName evidence="6">cellulose synthase (UDP-forming)</fullName>
        <ecNumber evidence="6">2.4.1.12</ecNumber>
    </recommendedName>
</protein>
<feature type="region of interest" description="Disordered" evidence="23">
    <location>
        <begin position="1"/>
        <end position="110"/>
    </location>
</feature>
<keyword evidence="14" id="KW-0135">Cellulose biosynthesis</keyword>
<reference evidence="24" key="4">
    <citation type="submission" date="2019-03" db="UniProtKB">
        <authorList>
            <consortium name="EnsemblPlants"/>
        </authorList>
    </citation>
    <scope>IDENTIFICATION</scope>
</reference>
<evidence type="ECO:0000256" key="7">
    <source>
        <dbReference type="ARBA" id="ARBA00022475"/>
    </source>
</evidence>
<evidence type="ECO:0000256" key="17">
    <source>
        <dbReference type="ARBA" id="ARBA00023136"/>
    </source>
</evidence>
<keyword evidence="8" id="KW-0328">Glycosyltransferase</keyword>
<keyword evidence="10" id="KW-0812">Transmembrane</keyword>
<evidence type="ECO:0000256" key="19">
    <source>
        <dbReference type="ARBA" id="ARBA00023316"/>
    </source>
</evidence>